<protein>
    <submittedName>
        <fullName evidence="1">Uncharacterized protein</fullName>
    </submittedName>
</protein>
<evidence type="ECO:0000313" key="2">
    <source>
        <dbReference type="Proteomes" id="UP001358586"/>
    </source>
</evidence>
<proteinExistence type="predicted"/>
<comment type="caution">
    <text evidence="1">The sequence shown here is derived from an EMBL/GenBank/DDBJ whole genome shotgun (WGS) entry which is preliminary data.</text>
</comment>
<sequence>MAVDPDRPPNLSWKDKLLGGVAVVSDLNRFGPSTGIENKFELLEGDVNTPMIDGIHAIALSDRIKEILFKEMELTVVLKLLTRNIGYNAINNLSTSTLRSCARWWAIKPRKKDEIAVVTFTSGVVGEGESAKRPEFGL</sequence>
<reference evidence="1 2" key="1">
    <citation type="submission" date="2023-03" db="EMBL/GenBank/DDBJ databases">
        <title>WGS of Gossypium arboreum.</title>
        <authorList>
            <person name="Yu D."/>
        </authorList>
    </citation>
    <scope>NUCLEOTIDE SEQUENCE [LARGE SCALE GENOMIC DNA]</scope>
    <source>
        <tissue evidence="1">Leaf</tissue>
    </source>
</reference>
<evidence type="ECO:0000313" key="1">
    <source>
        <dbReference type="EMBL" id="KAK5794692.1"/>
    </source>
</evidence>
<dbReference type="EMBL" id="JARKNE010000010">
    <property type="protein sequence ID" value="KAK5794692.1"/>
    <property type="molecule type" value="Genomic_DNA"/>
</dbReference>
<accession>A0ABR0NI38</accession>
<name>A0ABR0NI38_GOSAR</name>
<keyword evidence="2" id="KW-1185">Reference proteome</keyword>
<dbReference type="Proteomes" id="UP001358586">
    <property type="component" value="Chromosome 10"/>
</dbReference>
<gene>
    <name evidence="1" type="ORF">PVK06_035931</name>
</gene>
<organism evidence="1 2">
    <name type="scientific">Gossypium arboreum</name>
    <name type="common">Tree cotton</name>
    <name type="synonym">Gossypium nanking</name>
    <dbReference type="NCBI Taxonomy" id="29729"/>
    <lineage>
        <taxon>Eukaryota</taxon>
        <taxon>Viridiplantae</taxon>
        <taxon>Streptophyta</taxon>
        <taxon>Embryophyta</taxon>
        <taxon>Tracheophyta</taxon>
        <taxon>Spermatophyta</taxon>
        <taxon>Magnoliopsida</taxon>
        <taxon>eudicotyledons</taxon>
        <taxon>Gunneridae</taxon>
        <taxon>Pentapetalae</taxon>
        <taxon>rosids</taxon>
        <taxon>malvids</taxon>
        <taxon>Malvales</taxon>
        <taxon>Malvaceae</taxon>
        <taxon>Malvoideae</taxon>
        <taxon>Gossypium</taxon>
    </lineage>
</organism>